<organism evidence="13 14">
    <name type="scientific">Trichoderma guizhouense</name>
    <dbReference type="NCBI Taxonomy" id="1491466"/>
    <lineage>
        <taxon>Eukaryota</taxon>
        <taxon>Fungi</taxon>
        <taxon>Dikarya</taxon>
        <taxon>Ascomycota</taxon>
        <taxon>Pezizomycotina</taxon>
        <taxon>Sordariomycetes</taxon>
        <taxon>Hypocreomycetidae</taxon>
        <taxon>Hypocreales</taxon>
        <taxon>Hypocreaceae</taxon>
        <taxon>Trichoderma</taxon>
    </lineage>
</organism>
<dbReference type="GO" id="GO:0004411">
    <property type="term" value="F:homogentisate 1,2-dioxygenase activity"/>
    <property type="evidence" value="ECO:0007669"/>
    <property type="project" value="UniProtKB-EC"/>
</dbReference>
<feature type="domain" description="Homogentisate 1,2-dioxygenase N-terminal" evidence="12">
    <location>
        <begin position="15"/>
        <end position="298"/>
    </location>
</feature>
<evidence type="ECO:0000256" key="3">
    <source>
        <dbReference type="ARBA" id="ARBA00007757"/>
    </source>
</evidence>
<evidence type="ECO:0000256" key="6">
    <source>
        <dbReference type="ARBA" id="ARBA00022964"/>
    </source>
</evidence>
<dbReference type="SUPFAM" id="SSF51182">
    <property type="entry name" value="RmlC-like cupins"/>
    <property type="match status" value="1"/>
</dbReference>
<dbReference type="GO" id="GO:0006570">
    <property type="term" value="P:tyrosine metabolic process"/>
    <property type="evidence" value="ECO:0007669"/>
    <property type="project" value="InterPro"/>
</dbReference>
<proteinExistence type="inferred from homology"/>
<dbReference type="EC" id="1.13.11.5" evidence="4"/>
<dbReference type="InterPro" id="IPR005708">
    <property type="entry name" value="Homogentis_dOase"/>
</dbReference>
<evidence type="ECO:0000256" key="9">
    <source>
        <dbReference type="PIRSR" id="PIRSR605708-1"/>
    </source>
</evidence>
<feature type="binding site" evidence="10">
    <location>
        <position position="362"/>
    </location>
    <ligand>
        <name>Fe cation</name>
        <dbReference type="ChEBI" id="CHEBI:24875"/>
    </ligand>
</feature>
<protein>
    <recommendedName>
        <fullName evidence="4">homogentisate 1,2-dioxygenase</fullName>
        <ecNumber evidence="4">1.13.11.5</ecNumber>
    </recommendedName>
</protein>
<keyword evidence="7" id="KW-0560">Oxidoreductase</keyword>
<evidence type="ECO:0000256" key="7">
    <source>
        <dbReference type="ARBA" id="ARBA00023002"/>
    </source>
</evidence>
<dbReference type="AlphaFoldDB" id="A0A1T3CBT8"/>
<sequence length="461" mass="52010">MHLVTDFAVKEKYSYHEGFGNHFRSEAVPGAVPIPNNHAQRPPLGLRTEKMSGTSLVGPRSHNLYTYMYRIESSHEHHEFTQWNHHLEYANPPPAKNLTPNAVSWPTVPWPEKGDWISQRLVGSNGDPQQKTGLSIWFFNIHKDMDPQTVFSSLDGEALIVPQFGSLDITTELGKMLVRHNEIAVIPRGIRYRVTLPDGKPCRGYICELYQGHFRLPELGIIGTTGLANSYDFQIPKASFEGRVEKGLNSDQIAVANETSEWNIVSRLNTKLWRCSQPTSPFNVVGWQGTLYPYKYDLARVDTIANIRYGHADPSVFVVLTAPSFGKAPGTAVIDFACVGPRWQVAEGTYPLPWFHRNTMQEFVLGIIDDQRLDTPLNDPKADFSPFAAFLNGTMVTHGPDEKHYQAMKASDTTKPVMVQNEGLTFGLFEFECPLYLTDWAFESAKQNSKRQFSGQFIETK</sequence>
<keyword evidence="14" id="KW-1185">Reference proteome</keyword>
<dbReference type="Pfam" id="PF20510">
    <property type="entry name" value="HgmA_N"/>
    <property type="match status" value="1"/>
</dbReference>
<dbReference type="UniPathway" id="UPA00139">
    <property type="reaction ID" value="UER00339"/>
</dbReference>
<comment type="similarity">
    <text evidence="3">Belongs to the homogentisate dioxygenase family.</text>
</comment>
<evidence type="ECO:0000313" key="14">
    <source>
        <dbReference type="Proteomes" id="UP000191004"/>
    </source>
</evidence>
<feature type="active site" description="Proton acceptor" evidence="9">
    <location>
        <position position="311"/>
    </location>
</feature>
<accession>A0A1T3CBT8</accession>
<keyword evidence="5 10" id="KW-0479">Metal-binding</keyword>
<reference evidence="13 14" key="1">
    <citation type="submission" date="2016-04" db="EMBL/GenBank/DDBJ databases">
        <title>Multiple horizontal gene transfer events from other fungi enriched the ability of the initially mycotrophic fungus Trichoderma (Ascomycota) to feed on dead plant biomass.</title>
        <authorList>
            <person name="Atanasova L."/>
            <person name="Chenthamara K."/>
            <person name="Zhang J."/>
            <person name="Grujic M."/>
            <person name="Henrissat B."/>
            <person name="Kuo A."/>
            <person name="Aertz A."/>
            <person name="Salamov A."/>
            <person name="Lipzen A."/>
            <person name="Labutti K."/>
            <person name="Barry K."/>
            <person name="Miao Y."/>
            <person name="Rahimi M.J."/>
            <person name="Shen Q."/>
            <person name="Grigoriev I.V."/>
            <person name="Kubicek C.P."/>
            <person name="Druzhinina I.S."/>
        </authorList>
    </citation>
    <scope>NUCLEOTIDE SEQUENCE [LARGE SCALE GENOMIC DNA]</scope>
    <source>
        <strain evidence="13 14">NJAU 4742</strain>
    </source>
</reference>
<feature type="binding site" evidence="10">
    <location>
        <position position="398"/>
    </location>
    <ligand>
        <name>Fe cation</name>
        <dbReference type="ChEBI" id="CHEBI:24875"/>
    </ligand>
</feature>
<dbReference type="Proteomes" id="UP000191004">
    <property type="component" value="Unassembled WGS sequence"/>
</dbReference>
<comment type="cofactor">
    <cofactor evidence="1 10">
        <name>Fe cation</name>
        <dbReference type="ChEBI" id="CHEBI:24875"/>
    </cofactor>
</comment>
<comment type="pathway">
    <text evidence="2">Amino-acid degradation; L-phenylalanine degradation; acetoacetate and fumarate from L-phenylalanine: step 4/6.</text>
</comment>
<dbReference type="GO" id="GO:0005737">
    <property type="term" value="C:cytoplasm"/>
    <property type="evidence" value="ECO:0007669"/>
    <property type="project" value="TreeGrafter"/>
</dbReference>
<dbReference type="PANTHER" id="PTHR11056:SF0">
    <property type="entry name" value="HOMOGENTISATE 1,2-DIOXYGENASE"/>
    <property type="match status" value="1"/>
</dbReference>
<dbReference type="InterPro" id="IPR046451">
    <property type="entry name" value="HgmA_C"/>
</dbReference>
<dbReference type="OrthoDB" id="1689029at2759"/>
<dbReference type="EMBL" id="LVVK01000020">
    <property type="protein sequence ID" value="OPB38540.1"/>
    <property type="molecule type" value="Genomic_DNA"/>
</dbReference>
<evidence type="ECO:0000256" key="4">
    <source>
        <dbReference type="ARBA" id="ARBA00013127"/>
    </source>
</evidence>
<feature type="binding site" evidence="10">
    <location>
        <position position="398"/>
    </location>
    <ligand>
        <name>homogentisate</name>
        <dbReference type="ChEBI" id="CHEBI:16169"/>
    </ligand>
</feature>
<evidence type="ECO:0000256" key="1">
    <source>
        <dbReference type="ARBA" id="ARBA00001962"/>
    </source>
</evidence>
<evidence type="ECO:0000256" key="8">
    <source>
        <dbReference type="ARBA" id="ARBA00023004"/>
    </source>
</evidence>
<dbReference type="InterPro" id="IPR014710">
    <property type="entry name" value="RmlC-like_jellyroll"/>
</dbReference>
<evidence type="ECO:0000256" key="2">
    <source>
        <dbReference type="ARBA" id="ARBA00004704"/>
    </source>
</evidence>
<evidence type="ECO:0000259" key="12">
    <source>
        <dbReference type="Pfam" id="PF20510"/>
    </source>
</evidence>
<dbReference type="InterPro" id="IPR011051">
    <property type="entry name" value="RmlC_Cupin_sf"/>
</dbReference>
<keyword evidence="8 10" id="KW-0408">Iron</keyword>
<dbReference type="GO" id="GO:0046872">
    <property type="term" value="F:metal ion binding"/>
    <property type="evidence" value="ECO:0007669"/>
    <property type="project" value="UniProtKB-KW"/>
</dbReference>
<dbReference type="Gene3D" id="2.60.120.10">
    <property type="entry name" value="Jelly Rolls"/>
    <property type="match status" value="1"/>
</dbReference>
<feature type="domain" description="Homogentisate 1,2-dioxygenase C-terminal" evidence="11">
    <location>
        <begin position="301"/>
        <end position="448"/>
    </location>
</feature>
<comment type="caution">
    <text evidence="13">The sequence shown here is derived from an EMBL/GenBank/DDBJ whole genome shotgun (WGS) entry which is preliminary data.</text>
</comment>
<evidence type="ECO:0000313" key="13">
    <source>
        <dbReference type="EMBL" id="OPB38540.1"/>
    </source>
</evidence>
<evidence type="ECO:0000256" key="10">
    <source>
        <dbReference type="PIRSR" id="PIRSR605708-2"/>
    </source>
</evidence>
<dbReference type="Pfam" id="PF04209">
    <property type="entry name" value="HgmA_C"/>
    <property type="match status" value="1"/>
</dbReference>
<feature type="binding site" evidence="10">
    <location>
        <position position="356"/>
    </location>
    <ligand>
        <name>Fe cation</name>
        <dbReference type="ChEBI" id="CHEBI:24875"/>
    </ligand>
</feature>
<dbReference type="PANTHER" id="PTHR11056">
    <property type="entry name" value="HOMOGENTISATE 1,2-DIOXYGENASE"/>
    <property type="match status" value="1"/>
</dbReference>
<evidence type="ECO:0000256" key="5">
    <source>
        <dbReference type="ARBA" id="ARBA00022723"/>
    </source>
</evidence>
<gene>
    <name evidence="13" type="ORF">A0O28_0016460</name>
</gene>
<keyword evidence="6 13" id="KW-0223">Dioxygenase</keyword>
<dbReference type="InterPro" id="IPR046452">
    <property type="entry name" value="HgmA_N"/>
</dbReference>
<name>A0A1T3CBT8_9HYPO</name>
<dbReference type="GO" id="GO:0006559">
    <property type="term" value="P:L-phenylalanine catabolic process"/>
    <property type="evidence" value="ECO:0007669"/>
    <property type="project" value="UniProtKB-UniPathway"/>
</dbReference>
<evidence type="ECO:0000259" key="11">
    <source>
        <dbReference type="Pfam" id="PF04209"/>
    </source>
</evidence>